<sequence>MRNKDQGGMNLLGKGAVFNGELKVNGSIRIDGEFEGHMEVSESVIVGKTGQIKGDIAVKDAVIGGTVDGNIRASDKIELQTGSHLSADIVCRGLTVEDGVFFEGNCKMSSEEPPKDTKIETKRQMGGTEES</sequence>
<feature type="region of interest" description="Disordered" evidence="2">
    <location>
        <begin position="107"/>
        <end position="131"/>
    </location>
</feature>
<gene>
    <name evidence="3" type="ORF">E3J62_02295</name>
</gene>
<name>A0A523UX63_UNCT6</name>
<dbReference type="Proteomes" id="UP000315525">
    <property type="component" value="Unassembled WGS sequence"/>
</dbReference>
<accession>A0A523UX63</accession>
<evidence type="ECO:0000313" key="3">
    <source>
        <dbReference type="EMBL" id="TET47132.1"/>
    </source>
</evidence>
<reference evidence="3 4" key="1">
    <citation type="submission" date="2019-03" db="EMBL/GenBank/DDBJ databases">
        <title>Metabolic potential of uncultured bacteria and archaea associated with petroleum seepage in deep-sea sediments.</title>
        <authorList>
            <person name="Dong X."/>
            <person name="Hubert C."/>
        </authorList>
    </citation>
    <scope>NUCLEOTIDE SEQUENCE [LARGE SCALE GENOMIC DNA]</scope>
    <source>
        <strain evidence="3">E44_bin18</strain>
    </source>
</reference>
<dbReference type="Pfam" id="PF04519">
    <property type="entry name" value="Bactofilin"/>
    <property type="match status" value="1"/>
</dbReference>
<evidence type="ECO:0000313" key="4">
    <source>
        <dbReference type="Proteomes" id="UP000315525"/>
    </source>
</evidence>
<evidence type="ECO:0000256" key="1">
    <source>
        <dbReference type="ARBA" id="ARBA00044755"/>
    </source>
</evidence>
<dbReference type="AlphaFoldDB" id="A0A523UX63"/>
<dbReference type="PANTHER" id="PTHR35024">
    <property type="entry name" value="HYPOTHETICAL CYTOSOLIC PROTEIN"/>
    <property type="match status" value="1"/>
</dbReference>
<dbReference type="PANTHER" id="PTHR35024:SF4">
    <property type="entry name" value="POLYMER-FORMING CYTOSKELETAL PROTEIN"/>
    <property type="match status" value="1"/>
</dbReference>
<proteinExistence type="inferred from homology"/>
<protein>
    <submittedName>
        <fullName evidence="3">Polymer-forming cytoskeletal protein</fullName>
    </submittedName>
</protein>
<organism evidence="3 4">
    <name type="scientific">candidate division TA06 bacterium</name>
    <dbReference type="NCBI Taxonomy" id="2250710"/>
    <lineage>
        <taxon>Bacteria</taxon>
        <taxon>Bacteria division TA06</taxon>
    </lineage>
</organism>
<dbReference type="InterPro" id="IPR007607">
    <property type="entry name" value="BacA/B"/>
</dbReference>
<comment type="caution">
    <text evidence="3">The sequence shown here is derived from an EMBL/GenBank/DDBJ whole genome shotgun (WGS) entry which is preliminary data.</text>
</comment>
<feature type="compositionally biased region" description="Basic and acidic residues" evidence="2">
    <location>
        <begin position="109"/>
        <end position="123"/>
    </location>
</feature>
<dbReference type="EMBL" id="SOJN01000031">
    <property type="protein sequence ID" value="TET47132.1"/>
    <property type="molecule type" value="Genomic_DNA"/>
</dbReference>
<evidence type="ECO:0000256" key="2">
    <source>
        <dbReference type="SAM" id="MobiDB-lite"/>
    </source>
</evidence>
<comment type="similarity">
    <text evidence="1">Belongs to the bactofilin family.</text>
</comment>